<evidence type="ECO:0000256" key="6">
    <source>
        <dbReference type="ARBA" id="ARBA00022917"/>
    </source>
</evidence>
<dbReference type="InterPro" id="IPR006075">
    <property type="entry name" value="Asn/Gln-tRNA_Trfase_suB/E_cat"/>
</dbReference>
<dbReference type="PROSITE" id="PS01234">
    <property type="entry name" value="GATB"/>
    <property type="match status" value="1"/>
</dbReference>
<evidence type="ECO:0000313" key="13">
    <source>
        <dbReference type="Proteomes" id="UP000824087"/>
    </source>
</evidence>
<proteinExistence type="inferred from homology"/>
<dbReference type="GO" id="GO:0050567">
    <property type="term" value="F:glutaminyl-tRNA synthase (glutamine-hydrolyzing) activity"/>
    <property type="evidence" value="ECO:0007669"/>
    <property type="project" value="UniProtKB-UniRule"/>
</dbReference>
<comment type="catalytic activity">
    <reaction evidence="9 10">
        <text>L-glutamyl-tRNA(Gln) + L-glutamine + ATP + H2O = L-glutaminyl-tRNA(Gln) + L-glutamate + ADP + phosphate + H(+)</text>
        <dbReference type="Rhea" id="RHEA:17521"/>
        <dbReference type="Rhea" id="RHEA-COMP:9681"/>
        <dbReference type="Rhea" id="RHEA-COMP:9684"/>
        <dbReference type="ChEBI" id="CHEBI:15377"/>
        <dbReference type="ChEBI" id="CHEBI:15378"/>
        <dbReference type="ChEBI" id="CHEBI:29985"/>
        <dbReference type="ChEBI" id="CHEBI:30616"/>
        <dbReference type="ChEBI" id="CHEBI:43474"/>
        <dbReference type="ChEBI" id="CHEBI:58359"/>
        <dbReference type="ChEBI" id="CHEBI:78520"/>
        <dbReference type="ChEBI" id="CHEBI:78521"/>
        <dbReference type="ChEBI" id="CHEBI:456216"/>
    </reaction>
</comment>
<dbReference type="SUPFAM" id="SSF89095">
    <property type="entry name" value="GatB/YqeY motif"/>
    <property type="match status" value="1"/>
</dbReference>
<gene>
    <name evidence="10 12" type="primary">gatB</name>
    <name evidence="12" type="ORF">IAD49_06585</name>
</gene>
<dbReference type="SUPFAM" id="SSF55931">
    <property type="entry name" value="Glutamine synthetase/guanido kinase"/>
    <property type="match status" value="1"/>
</dbReference>
<evidence type="ECO:0000256" key="9">
    <source>
        <dbReference type="ARBA" id="ARBA00047913"/>
    </source>
</evidence>
<dbReference type="FunFam" id="1.10.10.410:FF:000001">
    <property type="entry name" value="Aspartyl/glutamyl-tRNA(Asn/Gln) amidotransferase subunit B"/>
    <property type="match status" value="1"/>
</dbReference>
<evidence type="ECO:0000259" key="11">
    <source>
        <dbReference type="SMART" id="SM00845"/>
    </source>
</evidence>
<evidence type="ECO:0000256" key="4">
    <source>
        <dbReference type="ARBA" id="ARBA00022741"/>
    </source>
</evidence>
<dbReference type="NCBIfam" id="NF004014">
    <property type="entry name" value="PRK05477.1-4"/>
    <property type="match status" value="1"/>
</dbReference>
<keyword evidence="6 10" id="KW-0648">Protein biosynthesis</keyword>
<evidence type="ECO:0000256" key="2">
    <source>
        <dbReference type="ARBA" id="ARBA00011123"/>
    </source>
</evidence>
<dbReference type="GO" id="GO:0005524">
    <property type="term" value="F:ATP binding"/>
    <property type="evidence" value="ECO:0007669"/>
    <property type="project" value="UniProtKB-KW"/>
</dbReference>
<protein>
    <recommendedName>
        <fullName evidence="10">Aspartyl/glutamyl-tRNA(Asn/Gln) amidotransferase subunit B</fullName>
        <shortName evidence="10">Asp/Glu-ADT subunit B</shortName>
        <ecNumber evidence="10">6.3.5.-</ecNumber>
    </recommendedName>
</protein>
<name>A0A9D1HVC7_9BACT</name>
<keyword evidence="3 10" id="KW-0436">Ligase</keyword>
<comment type="subunit">
    <text evidence="2 10">Heterotrimer of A, B and C subunits.</text>
</comment>
<dbReference type="InterPro" id="IPR018027">
    <property type="entry name" value="Asn/Gln_amidotransferase"/>
</dbReference>
<keyword evidence="4 10" id="KW-0547">Nucleotide-binding</keyword>
<dbReference type="EMBL" id="DVML01000039">
    <property type="protein sequence ID" value="HIU23231.1"/>
    <property type="molecule type" value="Genomic_DNA"/>
</dbReference>
<comment type="catalytic activity">
    <reaction evidence="8 10">
        <text>L-aspartyl-tRNA(Asn) + L-glutamine + ATP + H2O = L-asparaginyl-tRNA(Asn) + L-glutamate + ADP + phosphate + 2 H(+)</text>
        <dbReference type="Rhea" id="RHEA:14513"/>
        <dbReference type="Rhea" id="RHEA-COMP:9674"/>
        <dbReference type="Rhea" id="RHEA-COMP:9677"/>
        <dbReference type="ChEBI" id="CHEBI:15377"/>
        <dbReference type="ChEBI" id="CHEBI:15378"/>
        <dbReference type="ChEBI" id="CHEBI:29985"/>
        <dbReference type="ChEBI" id="CHEBI:30616"/>
        <dbReference type="ChEBI" id="CHEBI:43474"/>
        <dbReference type="ChEBI" id="CHEBI:58359"/>
        <dbReference type="ChEBI" id="CHEBI:78515"/>
        <dbReference type="ChEBI" id="CHEBI:78516"/>
        <dbReference type="ChEBI" id="CHEBI:456216"/>
    </reaction>
</comment>
<evidence type="ECO:0000256" key="3">
    <source>
        <dbReference type="ARBA" id="ARBA00022598"/>
    </source>
</evidence>
<dbReference type="HAMAP" id="MF_00121">
    <property type="entry name" value="GatB"/>
    <property type="match status" value="1"/>
</dbReference>
<dbReference type="GO" id="GO:0006412">
    <property type="term" value="P:translation"/>
    <property type="evidence" value="ECO:0007669"/>
    <property type="project" value="UniProtKB-UniRule"/>
</dbReference>
<dbReference type="InterPro" id="IPR014746">
    <property type="entry name" value="Gln_synth/guanido_kin_cat_dom"/>
</dbReference>
<dbReference type="NCBIfam" id="NF004012">
    <property type="entry name" value="PRK05477.1-2"/>
    <property type="match status" value="1"/>
</dbReference>
<comment type="similarity">
    <text evidence="1 10">Belongs to the GatB/GatE family. GatB subfamily.</text>
</comment>
<dbReference type="GO" id="GO:0070681">
    <property type="term" value="P:glutaminyl-tRNAGln biosynthesis via transamidation"/>
    <property type="evidence" value="ECO:0007669"/>
    <property type="project" value="TreeGrafter"/>
</dbReference>
<dbReference type="Pfam" id="PF02637">
    <property type="entry name" value="GatB_Yqey"/>
    <property type="match status" value="1"/>
</dbReference>
<dbReference type="AlphaFoldDB" id="A0A9D1HVC7"/>
<reference evidence="12" key="1">
    <citation type="submission" date="2020-10" db="EMBL/GenBank/DDBJ databases">
        <authorList>
            <person name="Gilroy R."/>
        </authorList>
    </citation>
    <scope>NUCLEOTIDE SEQUENCE</scope>
    <source>
        <strain evidence="12">CHK197-8231</strain>
    </source>
</reference>
<evidence type="ECO:0000256" key="5">
    <source>
        <dbReference type="ARBA" id="ARBA00022840"/>
    </source>
</evidence>
<accession>A0A9D1HVC7</accession>
<evidence type="ECO:0000256" key="8">
    <source>
        <dbReference type="ARBA" id="ARBA00047380"/>
    </source>
</evidence>
<evidence type="ECO:0000256" key="1">
    <source>
        <dbReference type="ARBA" id="ARBA00005306"/>
    </source>
</evidence>
<comment type="function">
    <text evidence="7 10">Allows the formation of correctly charged Asn-tRNA(Asn) or Gln-tRNA(Gln) through the transamidation of misacylated Asp-tRNA(Asn) or Glu-tRNA(Gln) in organisms which lack either or both of asparaginyl-tRNA or glutaminyl-tRNA synthetases. The reaction takes place in the presence of glutamine and ATP through an activated phospho-Asp-tRNA(Asn) or phospho-Glu-tRNA(Gln).</text>
</comment>
<dbReference type="InterPro" id="IPR003789">
    <property type="entry name" value="Asn/Gln_tRNA_amidoTrase-B-like"/>
</dbReference>
<reference evidence="12" key="2">
    <citation type="journal article" date="2021" name="PeerJ">
        <title>Extensive microbial diversity within the chicken gut microbiome revealed by metagenomics and culture.</title>
        <authorList>
            <person name="Gilroy R."/>
            <person name="Ravi A."/>
            <person name="Getino M."/>
            <person name="Pursley I."/>
            <person name="Horton D.L."/>
            <person name="Alikhan N.F."/>
            <person name="Baker D."/>
            <person name="Gharbi K."/>
            <person name="Hall N."/>
            <person name="Watson M."/>
            <person name="Adriaenssens E.M."/>
            <person name="Foster-Nyarko E."/>
            <person name="Jarju S."/>
            <person name="Secka A."/>
            <person name="Antonio M."/>
            <person name="Oren A."/>
            <person name="Chaudhuri R.R."/>
            <person name="La Ragione R."/>
            <person name="Hildebrand F."/>
            <person name="Pallen M.J."/>
        </authorList>
    </citation>
    <scope>NUCLEOTIDE SEQUENCE</scope>
    <source>
        <strain evidence="12">CHK197-8231</strain>
    </source>
</reference>
<dbReference type="InterPro" id="IPR023168">
    <property type="entry name" value="GatB_Yqey_C_2"/>
</dbReference>
<dbReference type="SMART" id="SM00845">
    <property type="entry name" value="GatB_Yqey"/>
    <property type="match status" value="1"/>
</dbReference>
<dbReference type="NCBIfam" id="TIGR00133">
    <property type="entry name" value="gatB"/>
    <property type="match status" value="1"/>
</dbReference>
<dbReference type="PANTHER" id="PTHR11659:SF0">
    <property type="entry name" value="GLUTAMYL-TRNA(GLN) AMIDOTRANSFERASE SUBUNIT B, MITOCHONDRIAL"/>
    <property type="match status" value="1"/>
</dbReference>
<dbReference type="Gene3D" id="1.10.10.410">
    <property type="match status" value="1"/>
</dbReference>
<keyword evidence="5 10" id="KW-0067">ATP-binding</keyword>
<evidence type="ECO:0000256" key="7">
    <source>
        <dbReference type="ARBA" id="ARBA00024799"/>
    </source>
</evidence>
<sequence length="472" mass="53838">MLKPTIGIEVHVELKSNAKVYSTGKNDFKSPANTNMTLIDLGYPGTLPKLNQEVIHMALKACHAMHFHINKRMHFDRKNYFYPDLPKGYQITQQDTPIGYDGYLEIEVNGKKKKIEIERMHIEEDTCKSIHGERGTLLNFNRAGVPLIEIVSKPVIESPEEAMLYLEKLRETLLYLGISDVKIEEGSMRCDANISMHEEGEPFGTKCEIKNIGSIRYVGVSLEYEIKRQTEILERGEKIEREQTRRFDENTNTTVLMREKETGNDYRYFPEPDLPFVTISDAWIEEVKNSMPMMPDEIKEKFVELGMNENNIKTLLSNKEICMFLQSILDECNPVIAANLLTGDVLSYMNKEKLSLDELKIDAENFAELVGLLESEKISSKQGKQILFVLLENGGSALEWMKTLGMEQISDTKALTEMIQKVLSENPESVSDFKAGKDRAQKYLMGQIMKASKGQANPKLVTELLTELLNQM</sequence>
<feature type="domain" description="Asn/Gln amidotransferase" evidence="11">
    <location>
        <begin position="323"/>
        <end position="469"/>
    </location>
</feature>
<organism evidence="12 13">
    <name type="scientific">Candidatus Fimihabitans intestinipullorum</name>
    <dbReference type="NCBI Taxonomy" id="2840820"/>
    <lineage>
        <taxon>Bacteria</taxon>
        <taxon>Bacillati</taxon>
        <taxon>Mycoplasmatota</taxon>
        <taxon>Mycoplasmatota incertae sedis</taxon>
        <taxon>Candidatus Fimihabitans</taxon>
    </lineage>
</organism>
<dbReference type="InterPro" id="IPR017958">
    <property type="entry name" value="Gln-tRNA_amidoTrfase_suB_CS"/>
</dbReference>
<comment type="caution">
    <text evidence="12">The sequence shown here is derived from an EMBL/GenBank/DDBJ whole genome shotgun (WGS) entry which is preliminary data.</text>
</comment>
<dbReference type="Pfam" id="PF02934">
    <property type="entry name" value="GatB_N"/>
    <property type="match status" value="1"/>
</dbReference>
<dbReference type="PANTHER" id="PTHR11659">
    <property type="entry name" value="GLUTAMYL-TRNA GLN AMIDOTRANSFERASE SUBUNIT B MITOCHONDRIAL AND PROKARYOTIC PET112-RELATED"/>
    <property type="match status" value="1"/>
</dbReference>
<dbReference type="InterPro" id="IPR004413">
    <property type="entry name" value="GatB"/>
</dbReference>
<dbReference type="Proteomes" id="UP000824087">
    <property type="component" value="Unassembled WGS sequence"/>
</dbReference>
<dbReference type="EC" id="6.3.5.-" evidence="10"/>
<evidence type="ECO:0000256" key="10">
    <source>
        <dbReference type="HAMAP-Rule" id="MF_00121"/>
    </source>
</evidence>
<dbReference type="InterPro" id="IPR017959">
    <property type="entry name" value="Asn/Gln-tRNA_amidoTrfase_suB/E"/>
</dbReference>
<evidence type="ECO:0000313" key="12">
    <source>
        <dbReference type="EMBL" id="HIU23231.1"/>
    </source>
</evidence>